<sequence>MNVNKIVSAPWARVTRRRTLKRRRPAEAPWRIERMFDKLSSGHPEGGVVTDRYAVRETEYGFGIWDLSENRWWIPRLEMTQQDAEQIAAELNSREE</sequence>
<gene>
    <name evidence="1" type="ORF">ACFOUW_14195</name>
</gene>
<organism evidence="1 2">
    <name type="scientific">Tenggerimyces flavus</name>
    <dbReference type="NCBI Taxonomy" id="1708749"/>
    <lineage>
        <taxon>Bacteria</taxon>
        <taxon>Bacillati</taxon>
        <taxon>Actinomycetota</taxon>
        <taxon>Actinomycetes</taxon>
        <taxon>Propionibacteriales</taxon>
        <taxon>Nocardioidaceae</taxon>
        <taxon>Tenggerimyces</taxon>
    </lineage>
</organism>
<evidence type="ECO:0000313" key="1">
    <source>
        <dbReference type="EMBL" id="MFC3761989.1"/>
    </source>
</evidence>
<evidence type="ECO:0000313" key="2">
    <source>
        <dbReference type="Proteomes" id="UP001595699"/>
    </source>
</evidence>
<proteinExistence type="predicted"/>
<protein>
    <submittedName>
        <fullName evidence="1">Uncharacterized protein</fullName>
    </submittedName>
</protein>
<comment type="caution">
    <text evidence="1">The sequence shown here is derived from an EMBL/GenBank/DDBJ whole genome shotgun (WGS) entry which is preliminary data.</text>
</comment>
<keyword evidence="2" id="KW-1185">Reference proteome</keyword>
<name>A0ABV7YB09_9ACTN</name>
<accession>A0ABV7YB09</accession>
<reference evidence="2" key="1">
    <citation type="journal article" date="2019" name="Int. J. Syst. Evol. Microbiol.">
        <title>The Global Catalogue of Microorganisms (GCM) 10K type strain sequencing project: providing services to taxonomists for standard genome sequencing and annotation.</title>
        <authorList>
            <consortium name="The Broad Institute Genomics Platform"/>
            <consortium name="The Broad Institute Genome Sequencing Center for Infectious Disease"/>
            <person name="Wu L."/>
            <person name="Ma J."/>
        </authorList>
    </citation>
    <scope>NUCLEOTIDE SEQUENCE [LARGE SCALE GENOMIC DNA]</scope>
    <source>
        <strain evidence="2">CGMCC 4.7241</strain>
    </source>
</reference>
<dbReference type="Proteomes" id="UP001595699">
    <property type="component" value="Unassembled WGS sequence"/>
</dbReference>
<dbReference type="EMBL" id="JBHRZH010000012">
    <property type="protein sequence ID" value="MFC3761989.1"/>
    <property type="molecule type" value="Genomic_DNA"/>
</dbReference>
<dbReference type="RefSeq" id="WP_205120538.1">
    <property type="nucleotide sequence ID" value="NZ_JAFBCM010000001.1"/>
</dbReference>